<dbReference type="Proteomes" id="UP001501175">
    <property type="component" value="Unassembled WGS sequence"/>
</dbReference>
<name>A0ABP8MJE8_9BACT</name>
<organism evidence="1 2">
    <name type="scientific">Nibrella saemangeumensis</name>
    <dbReference type="NCBI Taxonomy" id="1084526"/>
    <lineage>
        <taxon>Bacteria</taxon>
        <taxon>Pseudomonadati</taxon>
        <taxon>Bacteroidota</taxon>
        <taxon>Cytophagia</taxon>
        <taxon>Cytophagales</taxon>
        <taxon>Spirosomataceae</taxon>
        <taxon>Nibrella</taxon>
    </lineage>
</organism>
<gene>
    <name evidence="1" type="ORF">GCM10023189_10410</name>
</gene>
<dbReference type="PANTHER" id="PTHR42754:SF1">
    <property type="entry name" value="LIPOPROTEIN"/>
    <property type="match status" value="1"/>
</dbReference>
<protein>
    <submittedName>
        <fullName evidence="1">Lipoprotein</fullName>
    </submittedName>
</protein>
<keyword evidence="2" id="KW-1185">Reference proteome</keyword>
<dbReference type="EMBL" id="BAABHD010000010">
    <property type="protein sequence ID" value="GAA4450156.1"/>
    <property type="molecule type" value="Genomic_DNA"/>
</dbReference>
<evidence type="ECO:0000313" key="1">
    <source>
        <dbReference type="EMBL" id="GAA4450156.1"/>
    </source>
</evidence>
<evidence type="ECO:0000313" key="2">
    <source>
        <dbReference type="Proteomes" id="UP001501175"/>
    </source>
</evidence>
<comment type="caution">
    <text evidence="1">The sequence shown here is derived from an EMBL/GenBank/DDBJ whole genome shotgun (WGS) entry which is preliminary data.</text>
</comment>
<sequence>MIATGKGGSAGSTQSVSVAAGIPQKVWDRTFGGSAEDRLYKIVATTDGGYLLGGFSYSNASESKSENGKGDRDFWVIKITAIGTKQWDKTYGGSGEDDLSFILPTADGGFLLGGNSSSNVSGDKSENSRGGLDYWVIKIGANGAKQWDKTFGGNSTEYLRPIISTIDSGYLLVGCSFSNASGEKTENSKGKFDIWLVKIGPNGEKQWDKTYGGNEEEVACSVVATPDGGFLVGARSFSNASSDKLENNRGSFDWWVIKIGTNGTKQWDRTYGGNGWEDIFSIVATNDGSFLLGGRSYSPISGEKSEEGRGGDDYWLLKVSANGVKQWDKTYGGNQWDYLETVVATTDGGYLLGGSSFSDISGDKSENTRGGLDWWIVKVAPNGAKQWDRTLGGNAEDALYAIVPTADGGFLLGGASSSPSSGDKLATDWGSHDYWIIKVK</sequence>
<dbReference type="PANTHER" id="PTHR42754">
    <property type="entry name" value="ENDOGLUCANASE"/>
    <property type="match status" value="1"/>
</dbReference>
<accession>A0ABP8MJE8</accession>
<reference evidence="2" key="1">
    <citation type="journal article" date="2019" name="Int. J. Syst. Evol. Microbiol.">
        <title>The Global Catalogue of Microorganisms (GCM) 10K type strain sequencing project: providing services to taxonomists for standard genome sequencing and annotation.</title>
        <authorList>
            <consortium name="The Broad Institute Genomics Platform"/>
            <consortium name="The Broad Institute Genome Sequencing Center for Infectious Disease"/>
            <person name="Wu L."/>
            <person name="Ma J."/>
        </authorList>
    </citation>
    <scope>NUCLEOTIDE SEQUENCE [LARGE SCALE GENOMIC DNA]</scope>
    <source>
        <strain evidence="2">JCM 17927</strain>
    </source>
</reference>
<keyword evidence="1" id="KW-0449">Lipoprotein</keyword>
<proteinExistence type="predicted"/>